<reference evidence="1" key="1">
    <citation type="submission" date="2018-05" db="EMBL/GenBank/DDBJ databases">
        <title>Draft genome of Mucuna pruriens seed.</title>
        <authorList>
            <person name="Nnadi N.E."/>
            <person name="Vos R."/>
            <person name="Hasami M.H."/>
            <person name="Devisetty U.K."/>
            <person name="Aguiy J.C."/>
        </authorList>
    </citation>
    <scope>NUCLEOTIDE SEQUENCE [LARGE SCALE GENOMIC DNA]</scope>
    <source>
        <strain evidence="1">JCA_2017</strain>
    </source>
</reference>
<dbReference type="EMBL" id="QJKJ01007911">
    <property type="protein sequence ID" value="RDX81500.1"/>
    <property type="molecule type" value="Genomic_DNA"/>
</dbReference>
<comment type="caution">
    <text evidence="1">The sequence shown here is derived from an EMBL/GenBank/DDBJ whole genome shotgun (WGS) entry which is preliminary data.</text>
</comment>
<sequence length="81" mass="9484">MPTPNLNMLSPYEVLFNQTPNYNHLRSFGCLCFSLVASLYNKQTSKLFTHFYSLSQHAFLCLEPLSNRVFTFRHVDFNSFP</sequence>
<dbReference type="AlphaFoldDB" id="A0A371FTM3"/>
<evidence type="ECO:0000313" key="1">
    <source>
        <dbReference type="EMBL" id="RDX81500.1"/>
    </source>
</evidence>
<feature type="non-terminal residue" evidence="1">
    <location>
        <position position="1"/>
    </location>
</feature>
<name>A0A371FTM3_MUCPR</name>
<evidence type="ECO:0000313" key="2">
    <source>
        <dbReference type="Proteomes" id="UP000257109"/>
    </source>
</evidence>
<organism evidence="1 2">
    <name type="scientific">Mucuna pruriens</name>
    <name type="common">Velvet bean</name>
    <name type="synonym">Dolichos pruriens</name>
    <dbReference type="NCBI Taxonomy" id="157652"/>
    <lineage>
        <taxon>Eukaryota</taxon>
        <taxon>Viridiplantae</taxon>
        <taxon>Streptophyta</taxon>
        <taxon>Embryophyta</taxon>
        <taxon>Tracheophyta</taxon>
        <taxon>Spermatophyta</taxon>
        <taxon>Magnoliopsida</taxon>
        <taxon>eudicotyledons</taxon>
        <taxon>Gunneridae</taxon>
        <taxon>Pentapetalae</taxon>
        <taxon>rosids</taxon>
        <taxon>fabids</taxon>
        <taxon>Fabales</taxon>
        <taxon>Fabaceae</taxon>
        <taxon>Papilionoideae</taxon>
        <taxon>50 kb inversion clade</taxon>
        <taxon>NPAAA clade</taxon>
        <taxon>indigoferoid/millettioid clade</taxon>
        <taxon>Phaseoleae</taxon>
        <taxon>Mucuna</taxon>
    </lineage>
</organism>
<protein>
    <submittedName>
        <fullName evidence="1">Uncharacterized protein</fullName>
    </submittedName>
</protein>
<accession>A0A371FTM3</accession>
<proteinExistence type="predicted"/>
<dbReference type="OrthoDB" id="1938465at2759"/>
<gene>
    <name evidence="1" type="ORF">CR513_37825</name>
</gene>
<keyword evidence="2" id="KW-1185">Reference proteome</keyword>
<dbReference type="Proteomes" id="UP000257109">
    <property type="component" value="Unassembled WGS sequence"/>
</dbReference>